<name>A0AAD6VI88_9AGAR</name>
<reference evidence="2" key="1">
    <citation type="submission" date="2023-03" db="EMBL/GenBank/DDBJ databases">
        <title>Massive genome expansion in bonnet fungi (Mycena s.s.) driven by repeated elements and novel gene families across ecological guilds.</title>
        <authorList>
            <consortium name="Lawrence Berkeley National Laboratory"/>
            <person name="Harder C.B."/>
            <person name="Miyauchi S."/>
            <person name="Viragh M."/>
            <person name="Kuo A."/>
            <person name="Thoen E."/>
            <person name="Andreopoulos B."/>
            <person name="Lu D."/>
            <person name="Skrede I."/>
            <person name="Drula E."/>
            <person name="Henrissat B."/>
            <person name="Morin E."/>
            <person name="Kohler A."/>
            <person name="Barry K."/>
            <person name="LaButti K."/>
            <person name="Morin E."/>
            <person name="Salamov A."/>
            <person name="Lipzen A."/>
            <person name="Mereny Z."/>
            <person name="Hegedus B."/>
            <person name="Baldrian P."/>
            <person name="Stursova M."/>
            <person name="Weitz H."/>
            <person name="Taylor A."/>
            <person name="Grigoriev I.V."/>
            <person name="Nagy L.G."/>
            <person name="Martin F."/>
            <person name="Kauserud H."/>
        </authorList>
    </citation>
    <scope>NUCLEOTIDE SEQUENCE</scope>
    <source>
        <strain evidence="2">9144</strain>
    </source>
</reference>
<dbReference type="EMBL" id="JARJCW010000027">
    <property type="protein sequence ID" value="KAJ7210721.1"/>
    <property type="molecule type" value="Genomic_DNA"/>
</dbReference>
<evidence type="ECO:0000256" key="1">
    <source>
        <dbReference type="SAM" id="MobiDB-lite"/>
    </source>
</evidence>
<feature type="region of interest" description="Disordered" evidence="1">
    <location>
        <begin position="412"/>
        <end position="443"/>
    </location>
</feature>
<evidence type="ECO:0000313" key="3">
    <source>
        <dbReference type="Proteomes" id="UP001219525"/>
    </source>
</evidence>
<dbReference type="Proteomes" id="UP001219525">
    <property type="component" value="Unassembled WGS sequence"/>
</dbReference>
<evidence type="ECO:0000313" key="2">
    <source>
        <dbReference type="EMBL" id="KAJ7210721.1"/>
    </source>
</evidence>
<gene>
    <name evidence="2" type="ORF">GGX14DRAFT_565336</name>
</gene>
<accession>A0AAD6VI88</accession>
<proteinExistence type="predicted"/>
<comment type="caution">
    <text evidence="2">The sequence shown here is derived from an EMBL/GenBank/DDBJ whole genome shotgun (WGS) entry which is preliminary data.</text>
</comment>
<keyword evidence="3" id="KW-1185">Reference proteome</keyword>
<protein>
    <submittedName>
        <fullName evidence="2">Uncharacterized protein</fullName>
    </submittedName>
</protein>
<sequence>MDTTPAEVSFQASDWIGQGKQYKDVPMTVSAAFLRQLAPPDDILALHPARTLGVMDVLKMHFPEVSPALTSPNADTWFYGALQRLRDAASQHWLDGAQSIRDPRQRAELFLPLWAISVLEDLTKIANIREQWKAARWALNQSLGHATALSRVFSSAQMVLGDVGWNVDTQHGNWVFPTYTFAPLLKAAMLTDDVTQCIVNYLPKRLAENPVASFAHYLAPSRAYNLLENIAKKKSLLTGRLRSILQVVEDAVNQNPEVQVWFPVFRPPTDSGHQQILRVNFGTSRIAYGDSLPSWSPPTAVLRGVQMWLKNRFPNRKFSSGGRTIVCGVQEDGVSCIPASLNAFAAAALGDGLWTPETRELIRVQLFRRLVCDAVSFFLSLFYPSLRRRHTAPPRLSLREILNDPDPEDAAIEDAFDAAECPSDTNDDDESHMDVNEPQQSEH</sequence>
<organism evidence="2 3">
    <name type="scientific">Mycena pura</name>
    <dbReference type="NCBI Taxonomy" id="153505"/>
    <lineage>
        <taxon>Eukaryota</taxon>
        <taxon>Fungi</taxon>
        <taxon>Dikarya</taxon>
        <taxon>Basidiomycota</taxon>
        <taxon>Agaricomycotina</taxon>
        <taxon>Agaricomycetes</taxon>
        <taxon>Agaricomycetidae</taxon>
        <taxon>Agaricales</taxon>
        <taxon>Marasmiineae</taxon>
        <taxon>Mycenaceae</taxon>
        <taxon>Mycena</taxon>
    </lineage>
</organism>
<dbReference type="AlphaFoldDB" id="A0AAD6VI88"/>
<feature type="compositionally biased region" description="Basic and acidic residues" evidence="1">
    <location>
        <begin position="432"/>
        <end position="443"/>
    </location>
</feature>